<sequence length="1559" mass="168199">MPSPRRHSRSSPSRRSRASAGAAPAQRSPRRATHRSRHTSRRSGEEDGKPYYEVVETVEEVTTRARPSTTREVPRLEFHGDAGAPRGHAQTTTGARRHNTGIRPPRASGLVESPADVAAFDDYDTPPRRQRPDGRYTYADDAEHHSTTSPAHRERPRHPRRDQSAEETHSRGAAAAATGAPTAAAGEQDTTAAYVFRVRLHECQGVFADLEASHRTPPAVYFAVHTAEERGHSGVVDCGGYNPVFNDEFIFSSADPERDALVCTLVTASPPSAAQGSPPRRDKKVAECVLALHNLAWQVERRVWVPLVRRAGTAQAYEQGEVLVSIYSEDFGYDEVATEEEEAACSASIRDTLTQYAPQELHRLDWMTAAYVNKGSEALAQLRASYRARTIAPVPVRVVVKRVDGLVDDAGCPTRAPEVYVVVSDGRTERRSRAAPYRGRATINQEFRLTLANPEVDTLSVTVFGGSGRKLAEAVAGLTNVQAGKPKELTLLLVRAAETGDASNGGQVALTLQTEGYSSPYQLSAAQEARLRERVLAYLWCYLRDDLHRLDALVGSIDDEEVYMQEWVRTVGPEQPPRRLSVSVRGARNAVADEGGAPRCYARITAGPTTVRTGLATVRRGAVAFNDPFTVKVYDPALDAVEVMLIAEDEEGEKEVGRVCFGVAALPRHRAVVRTLHLVADAAKRSARVQGELTVELLAEDFGLTGAAAEAAVASAANSATAPHVQRLEAITQRSSPETLHRVPYVLDTAPVGEVERVVEAEAKQHGDVAAVAPMTVRILGVKAFKPAVDFYVKVYLNKQAILRTGDVKGSTEVPMDIDNDNEATVRLTEAPQAVVDFKIAQHRALRRTVVLGEAEVALAGLVRGEKNVLWLPFFRPSKGTATSGGSGGSASCVSGRQDGAVKVKGDRMQDFNGASAAAAAAASWSSSRRGAANPSPVGLLGVELQSSAFPGTTVTEYKLDSETGRQGVSAQEAVTHDVTSLIAKMRPSELSKVQPMMAQCTSLKDAHEELRTQLSPTPIAATVYVNIESVDLATDSGRAQEARGAIGVSVVCGGERHMSRKQTEFANDVLRQRQIYTQVRLDIPERVLSAAAGRNGEQTSAPALELRLVGLHGGDGVGSARPGEVSGANGGSAAAGVGGNGVYPHEPSDAASDATADSYYVGGENNIQRYRQPSSKTRGRRWSIKPPEEERTGRPSKMLLLQQRQQQTASYADPYTHAAEGQQSSYGEEDERYFLGGANHIRSYVDSPGQSRRQSATRGERTPSHRGSRPAPTAGANGSQRAVGGAAYSRAAAAPTTTAPFGSAAGYRGEIGVVRLSLRALLTSPVYKVGDTLRVPIVAAVLPAKLSYRARRSPEVNQRCVVGHVTLRLMLPAFERVPELLRLGGRQSMTEVAPDYVHYYERRIGAYLRSHNAPDLVAFHYNLYERDVASGCWPVSLHDWLQALVKRFGAETEAFAPPPALPFDPETWERARQRNDALRREREAAFAASEHGSNGVRPRRSDIDRDDFSSRGVSPSGHSRGNSPTRAAVAGKKARATASSGRRRGAGAETPAEPVYSF</sequence>
<protein>
    <submittedName>
        <fullName evidence="3">C2 domain protein</fullName>
    </submittedName>
</protein>
<feature type="compositionally biased region" description="Low complexity" evidence="1">
    <location>
        <begin position="18"/>
        <end position="27"/>
    </location>
</feature>
<feature type="compositionally biased region" description="Basic and acidic residues" evidence="1">
    <location>
        <begin position="125"/>
        <end position="134"/>
    </location>
</feature>
<dbReference type="Pfam" id="PF00168">
    <property type="entry name" value="C2"/>
    <property type="match status" value="4"/>
</dbReference>
<dbReference type="PROSITE" id="PS50004">
    <property type="entry name" value="C2"/>
    <property type="match status" value="1"/>
</dbReference>
<organism evidence="3 4">
    <name type="scientific">Novymonas esmeraldas</name>
    <dbReference type="NCBI Taxonomy" id="1808958"/>
    <lineage>
        <taxon>Eukaryota</taxon>
        <taxon>Discoba</taxon>
        <taxon>Euglenozoa</taxon>
        <taxon>Kinetoplastea</taxon>
        <taxon>Metakinetoplastina</taxon>
        <taxon>Trypanosomatida</taxon>
        <taxon>Trypanosomatidae</taxon>
        <taxon>Novymonas</taxon>
    </lineage>
</organism>
<feature type="compositionally biased region" description="Basic residues" evidence="1">
    <location>
        <begin position="1"/>
        <end position="17"/>
    </location>
</feature>
<feature type="compositionally biased region" description="Low complexity" evidence="1">
    <location>
        <begin position="172"/>
        <end position="186"/>
    </location>
</feature>
<feature type="compositionally biased region" description="Basic and acidic residues" evidence="1">
    <location>
        <begin position="1500"/>
        <end position="1510"/>
    </location>
</feature>
<feature type="region of interest" description="Disordered" evidence="1">
    <location>
        <begin position="1242"/>
        <end position="1283"/>
    </location>
</feature>
<feature type="compositionally biased region" description="Basic residues" evidence="1">
    <location>
        <begin position="28"/>
        <end position="41"/>
    </location>
</feature>
<feature type="region of interest" description="Disordered" evidence="1">
    <location>
        <begin position="1"/>
        <end position="187"/>
    </location>
</feature>
<feature type="region of interest" description="Disordered" evidence="1">
    <location>
        <begin position="1486"/>
        <end position="1559"/>
    </location>
</feature>
<evidence type="ECO:0000256" key="1">
    <source>
        <dbReference type="SAM" id="MobiDB-lite"/>
    </source>
</evidence>
<dbReference type="SUPFAM" id="SSF49562">
    <property type="entry name" value="C2 domain (Calcium/lipid-binding domain, CaLB)"/>
    <property type="match status" value="3"/>
</dbReference>
<feature type="compositionally biased region" description="Basic and acidic residues" evidence="1">
    <location>
        <begin position="161"/>
        <end position="170"/>
    </location>
</feature>
<evidence type="ECO:0000259" key="2">
    <source>
        <dbReference type="PROSITE" id="PS50004"/>
    </source>
</evidence>
<feature type="compositionally biased region" description="Low complexity" evidence="1">
    <location>
        <begin position="1526"/>
        <end position="1541"/>
    </location>
</feature>
<feature type="compositionally biased region" description="Polar residues" evidence="1">
    <location>
        <begin position="1166"/>
        <end position="1177"/>
    </location>
</feature>
<dbReference type="EMBL" id="JAECZO010000006">
    <property type="protein sequence ID" value="KAK7200516.1"/>
    <property type="molecule type" value="Genomic_DNA"/>
</dbReference>
<dbReference type="InterPro" id="IPR035892">
    <property type="entry name" value="C2_domain_sf"/>
</dbReference>
<name>A0AAW0F4Z9_9TRYP</name>
<feature type="compositionally biased region" description="Polar residues" evidence="1">
    <location>
        <begin position="1249"/>
        <end position="1258"/>
    </location>
</feature>
<dbReference type="Proteomes" id="UP001430356">
    <property type="component" value="Unassembled WGS sequence"/>
</dbReference>
<feature type="domain" description="C2" evidence="2">
    <location>
        <begin position="177"/>
        <end position="305"/>
    </location>
</feature>
<evidence type="ECO:0000313" key="4">
    <source>
        <dbReference type="Proteomes" id="UP001430356"/>
    </source>
</evidence>
<accession>A0AAW0F4Z9</accession>
<evidence type="ECO:0000313" key="3">
    <source>
        <dbReference type="EMBL" id="KAK7200516.1"/>
    </source>
</evidence>
<dbReference type="PANTHER" id="PTHR39670">
    <property type="entry name" value="C2 DOMAIN-CONTAINING PROTEIN-RELATED"/>
    <property type="match status" value="1"/>
</dbReference>
<dbReference type="PANTHER" id="PTHR39670:SF4">
    <property type="entry name" value="C2 DOMAIN-CONTAINING PROTEIN"/>
    <property type="match status" value="1"/>
</dbReference>
<dbReference type="InterPro" id="IPR000008">
    <property type="entry name" value="C2_dom"/>
</dbReference>
<proteinExistence type="predicted"/>
<keyword evidence="4" id="KW-1185">Reference proteome</keyword>
<dbReference type="SMART" id="SM00239">
    <property type="entry name" value="C2"/>
    <property type="match status" value="4"/>
</dbReference>
<feature type="region of interest" description="Disordered" evidence="1">
    <location>
        <begin position="1164"/>
        <end position="1228"/>
    </location>
</feature>
<reference evidence="3 4" key="1">
    <citation type="journal article" date="2021" name="MBio">
        <title>A New Model Trypanosomatid, Novymonas esmeraldas: Genomic Perception of Its 'Candidatus Pandoraea novymonadis' Endosymbiont.</title>
        <authorList>
            <person name="Zakharova A."/>
            <person name="Saura A."/>
            <person name="Butenko A."/>
            <person name="Podesvova L."/>
            <person name="Warmusova S."/>
            <person name="Kostygov A.Y."/>
            <person name="Nenarokova A."/>
            <person name="Lukes J."/>
            <person name="Opperdoes F.R."/>
            <person name="Yurchenko V."/>
        </authorList>
    </citation>
    <scope>NUCLEOTIDE SEQUENCE [LARGE SCALE GENOMIC DNA]</scope>
    <source>
        <strain evidence="3 4">E262AT.01</strain>
    </source>
</reference>
<feature type="compositionally biased region" description="Polar residues" evidence="1">
    <location>
        <begin position="1513"/>
        <end position="1525"/>
    </location>
</feature>
<gene>
    <name evidence="3" type="ORF">NESM_000107100</name>
</gene>
<comment type="caution">
    <text evidence="3">The sequence shown here is derived from an EMBL/GenBank/DDBJ whole genome shotgun (WGS) entry which is preliminary data.</text>
</comment>